<comment type="caution">
    <text evidence="2">The sequence shown here is derived from an EMBL/GenBank/DDBJ whole genome shotgun (WGS) entry which is preliminary data.</text>
</comment>
<protein>
    <submittedName>
        <fullName evidence="2">Benzoate/H(+) symporter BenE family transporter</fullName>
    </submittedName>
</protein>
<evidence type="ECO:0000256" key="1">
    <source>
        <dbReference type="SAM" id="Phobius"/>
    </source>
</evidence>
<gene>
    <name evidence="2" type="ORF">GCM10009824_23510</name>
</gene>
<dbReference type="PANTHER" id="PTHR30199">
    <property type="entry name" value="MFS FAMILY TRANSPORTER, PREDICTED SUBSTRATE BENZOATE"/>
    <property type="match status" value="1"/>
</dbReference>
<dbReference type="RefSeq" id="WP_344225218.1">
    <property type="nucleotide sequence ID" value="NZ_BAAAQA010000026.1"/>
</dbReference>
<evidence type="ECO:0000313" key="2">
    <source>
        <dbReference type="EMBL" id="GAA2121199.1"/>
    </source>
</evidence>
<feature type="transmembrane region" description="Helical" evidence="1">
    <location>
        <begin position="59"/>
        <end position="79"/>
    </location>
</feature>
<accession>A0ABP5JTG7</accession>
<keyword evidence="1" id="KW-0472">Membrane</keyword>
<feature type="transmembrane region" description="Helical" evidence="1">
    <location>
        <begin position="108"/>
        <end position="128"/>
    </location>
</feature>
<dbReference type="NCBIfam" id="TIGR00843">
    <property type="entry name" value="benE"/>
    <property type="match status" value="1"/>
</dbReference>
<feature type="transmembrane region" description="Helical" evidence="1">
    <location>
        <begin position="302"/>
        <end position="326"/>
    </location>
</feature>
<dbReference type="Pfam" id="PF03594">
    <property type="entry name" value="BenE"/>
    <property type="match status" value="1"/>
</dbReference>
<evidence type="ECO:0000313" key="3">
    <source>
        <dbReference type="Proteomes" id="UP001500166"/>
    </source>
</evidence>
<feature type="transmembrane region" description="Helical" evidence="1">
    <location>
        <begin position="140"/>
        <end position="159"/>
    </location>
</feature>
<feature type="transmembrane region" description="Helical" evidence="1">
    <location>
        <begin position="179"/>
        <end position="199"/>
    </location>
</feature>
<feature type="transmembrane region" description="Helical" evidence="1">
    <location>
        <begin position="384"/>
        <end position="400"/>
    </location>
</feature>
<reference evidence="3" key="1">
    <citation type="journal article" date="2019" name="Int. J. Syst. Evol. Microbiol.">
        <title>The Global Catalogue of Microorganisms (GCM) 10K type strain sequencing project: providing services to taxonomists for standard genome sequencing and annotation.</title>
        <authorList>
            <consortium name="The Broad Institute Genomics Platform"/>
            <consortium name="The Broad Institute Genome Sequencing Center for Infectious Disease"/>
            <person name="Wu L."/>
            <person name="Ma J."/>
        </authorList>
    </citation>
    <scope>NUCLEOTIDE SEQUENCE [LARGE SCALE GENOMIC DNA]</scope>
    <source>
        <strain evidence="3">JCM 15914</strain>
    </source>
</reference>
<proteinExistence type="predicted"/>
<feature type="transmembrane region" description="Helical" evidence="1">
    <location>
        <begin position="84"/>
        <end position="102"/>
    </location>
</feature>
<feature type="transmembrane region" description="Helical" evidence="1">
    <location>
        <begin position="20"/>
        <end position="39"/>
    </location>
</feature>
<feature type="transmembrane region" description="Helical" evidence="1">
    <location>
        <begin position="259"/>
        <end position="290"/>
    </location>
</feature>
<dbReference type="EMBL" id="BAAAQA010000026">
    <property type="protein sequence ID" value="GAA2121199.1"/>
    <property type="molecule type" value="Genomic_DNA"/>
</dbReference>
<organism evidence="2 3">
    <name type="scientific">Kocuria atrinae</name>
    <dbReference type="NCBI Taxonomy" id="592377"/>
    <lineage>
        <taxon>Bacteria</taxon>
        <taxon>Bacillati</taxon>
        <taxon>Actinomycetota</taxon>
        <taxon>Actinomycetes</taxon>
        <taxon>Micrococcales</taxon>
        <taxon>Micrococcaceae</taxon>
        <taxon>Kocuria</taxon>
    </lineage>
</organism>
<feature type="transmembrane region" description="Helical" evidence="1">
    <location>
        <begin position="220"/>
        <end position="239"/>
    </location>
</feature>
<dbReference type="InterPro" id="IPR004711">
    <property type="entry name" value="Benzoate_Transporter"/>
</dbReference>
<dbReference type="PANTHER" id="PTHR30199:SF0">
    <property type="entry name" value="INNER MEMBRANE PROTEIN YDCO"/>
    <property type="match status" value="1"/>
</dbReference>
<keyword evidence="3" id="KW-1185">Reference proteome</keyword>
<dbReference type="Proteomes" id="UP001500166">
    <property type="component" value="Unassembled WGS sequence"/>
</dbReference>
<keyword evidence="1" id="KW-0812">Transmembrane</keyword>
<name>A0ABP5JTG7_9MICC</name>
<sequence length="405" mass="41887">MSTAPRPSRDTPRNSLGKDWSLSATLAGFVAVVVSYAGPLLVVLEAARAAGLSTEQTASWVWAISVGSGITCVLCSWWFRQPVMVAWSIPGAALLITSLGNFSFSDAIGAYIVTAVLGLILGVTGWFGKILDAIPKPITAAVLAGVLLPFSIQVAPSVVENPAPAGALVIGYLLGKRFLPRYAVFVAMGLGVGVAWLTGAINSVSPDFRLTVPEFTMPTFSWAAIAGISIPLLIVTAAGQNAPGLAMMKTADFPPNDRALLGASGIASIIFAPFGSHALNLAAVTAGIATSPEAHPEHRRRYVAGIACGAFYILFGAFASTIVTLFSAIPPGLISALAGVALLGALQGSMFDSMHQGNHQPAVIEAALITLVVTVSGIQPFGIVSAFWGILVGVVAFAILRRRPR</sequence>
<keyword evidence="1" id="KW-1133">Transmembrane helix</keyword>